<dbReference type="InterPro" id="IPR030662">
    <property type="entry name" value="DPH6/MJ0570"/>
</dbReference>
<evidence type="ECO:0000256" key="3">
    <source>
        <dbReference type="ARBA" id="ARBA00029814"/>
    </source>
</evidence>
<evidence type="ECO:0000313" key="7">
    <source>
        <dbReference type="EMBL" id="POS87535.1"/>
    </source>
</evidence>
<organism evidence="7 8">
    <name type="scientific">Erysiphe pulchra</name>
    <dbReference type="NCBI Taxonomy" id="225359"/>
    <lineage>
        <taxon>Eukaryota</taxon>
        <taxon>Fungi</taxon>
        <taxon>Dikarya</taxon>
        <taxon>Ascomycota</taxon>
        <taxon>Pezizomycotina</taxon>
        <taxon>Leotiomycetes</taxon>
        <taxon>Erysiphales</taxon>
        <taxon>Erysiphaceae</taxon>
        <taxon>Erysiphe</taxon>
    </lineage>
</organism>
<comment type="caution">
    <text evidence="7">The sequence shown here is derived from an EMBL/GenBank/DDBJ whole genome shotgun (WGS) entry which is preliminary data.</text>
</comment>
<dbReference type="InterPro" id="IPR002761">
    <property type="entry name" value="Diphthami_syn_dom"/>
</dbReference>
<evidence type="ECO:0000313" key="8">
    <source>
        <dbReference type="Proteomes" id="UP000237438"/>
    </source>
</evidence>
<reference evidence="7 8" key="1">
    <citation type="submission" date="2017-10" db="EMBL/GenBank/DDBJ databases">
        <title>Development of genomic resources for the powdery mildew, Erysiphe pulchra.</title>
        <authorList>
            <person name="Wadl P.A."/>
            <person name="Mack B.M."/>
            <person name="Moore G."/>
            <person name="Beltz S.B."/>
        </authorList>
    </citation>
    <scope>NUCLEOTIDE SEQUENCE [LARGE SCALE GENOMIC DNA]</scope>
    <source>
        <strain evidence="7">Cflorida</strain>
    </source>
</reference>
<dbReference type="SUPFAM" id="SSF52402">
    <property type="entry name" value="Adenine nucleotide alpha hydrolases-like"/>
    <property type="match status" value="1"/>
</dbReference>
<dbReference type="Pfam" id="PF01042">
    <property type="entry name" value="Ribonuc_L-PSP"/>
    <property type="match status" value="1"/>
</dbReference>
<name>A0A2S4PZS2_9PEZI</name>
<dbReference type="Gene3D" id="3.30.1330.40">
    <property type="entry name" value="RutC-like"/>
    <property type="match status" value="2"/>
</dbReference>
<dbReference type="NCBIfam" id="TIGR00290">
    <property type="entry name" value="MJ0570_dom"/>
    <property type="match status" value="1"/>
</dbReference>
<protein>
    <recommendedName>
        <fullName evidence="2">Diphthine--ammonia ligase</fullName>
        <ecNumber evidence="1">6.3.1.14</ecNumber>
    </recommendedName>
    <alternativeName>
        <fullName evidence="3">Diphthamide synthase</fullName>
    </alternativeName>
    <alternativeName>
        <fullName evidence="4">Diphthamide synthetase</fullName>
    </alternativeName>
</protein>
<dbReference type="Pfam" id="PF01902">
    <property type="entry name" value="Diphthami_syn_2"/>
    <property type="match status" value="1"/>
</dbReference>
<dbReference type="GO" id="GO:0017183">
    <property type="term" value="P:protein histidyl modification to diphthamide"/>
    <property type="evidence" value="ECO:0007669"/>
    <property type="project" value="TreeGrafter"/>
</dbReference>
<dbReference type="SUPFAM" id="SSF55298">
    <property type="entry name" value="YjgF-like"/>
    <property type="match status" value="2"/>
</dbReference>
<comment type="catalytic activity">
    <reaction evidence="5">
        <text>diphthine-[translation elongation factor 2] + NH4(+) + ATP = diphthamide-[translation elongation factor 2] + AMP + diphosphate + H(+)</text>
        <dbReference type="Rhea" id="RHEA:19753"/>
        <dbReference type="Rhea" id="RHEA-COMP:10172"/>
        <dbReference type="Rhea" id="RHEA-COMP:10174"/>
        <dbReference type="ChEBI" id="CHEBI:15378"/>
        <dbReference type="ChEBI" id="CHEBI:16692"/>
        <dbReference type="ChEBI" id="CHEBI:28938"/>
        <dbReference type="ChEBI" id="CHEBI:30616"/>
        <dbReference type="ChEBI" id="CHEBI:33019"/>
        <dbReference type="ChEBI" id="CHEBI:82696"/>
        <dbReference type="ChEBI" id="CHEBI:456215"/>
        <dbReference type="EC" id="6.3.1.14"/>
    </reaction>
</comment>
<evidence type="ECO:0000256" key="1">
    <source>
        <dbReference type="ARBA" id="ARBA00012089"/>
    </source>
</evidence>
<dbReference type="EMBL" id="PEDP01000110">
    <property type="protein sequence ID" value="POS87535.1"/>
    <property type="molecule type" value="Genomic_DNA"/>
</dbReference>
<dbReference type="EC" id="6.3.1.14" evidence="1"/>
<proteinExistence type="predicted"/>
<keyword evidence="8" id="KW-1185">Reference proteome</keyword>
<dbReference type="GO" id="GO:0017178">
    <property type="term" value="F:diphthine-ammonia ligase activity"/>
    <property type="evidence" value="ECO:0007669"/>
    <property type="project" value="UniProtKB-EC"/>
</dbReference>
<accession>A0A2S4PZS2</accession>
<dbReference type="PANTHER" id="PTHR12196:SF2">
    <property type="entry name" value="DIPHTHINE--AMMONIA LIGASE"/>
    <property type="match status" value="1"/>
</dbReference>
<dbReference type="InterPro" id="IPR035959">
    <property type="entry name" value="RutC-like_sf"/>
</dbReference>
<dbReference type="Gene3D" id="3.90.1490.10">
    <property type="entry name" value="putative n-type atp pyrophosphatase, domain 2"/>
    <property type="match status" value="1"/>
</dbReference>
<dbReference type="PANTHER" id="PTHR12196">
    <property type="entry name" value="DOMAIN OF UNKNOWN FUNCTION 71 DUF71 -CONTAINING PROTEIN"/>
    <property type="match status" value="1"/>
</dbReference>
<evidence type="ECO:0000256" key="2">
    <source>
        <dbReference type="ARBA" id="ARBA00018426"/>
    </source>
</evidence>
<dbReference type="InterPro" id="IPR014729">
    <property type="entry name" value="Rossmann-like_a/b/a_fold"/>
</dbReference>
<dbReference type="InterPro" id="IPR006175">
    <property type="entry name" value="YjgF/YER057c/UK114"/>
</dbReference>
<evidence type="ECO:0000256" key="5">
    <source>
        <dbReference type="ARBA" id="ARBA00048108"/>
    </source>
</evidence>
<dbReference type="Gene3D" id="3.40.50.620">
    <property type="entry name" value="HUPs"/>
    <property type="match status" value="1"/>
</dbReference>
<evidence type="ECO:0000256" key="4">
    <source>
        <dbReference type="ARBA" id="ARBA00031552"/>
    </source>
</evidence>
<dbReference type="Proteomes" id="UP000237438">
    <property type="component" value="Unassembled WGS sequence"/>
</dbReference>
<dbReference type="STRING" id="225359.A0A2S4PZS2"/>
<dbReference type="AlphaFoldDB" id="A0A2S4PZS2"/>
<gene>
    <name evidence="7" type="ORF">EPUL_003884</name>
</gene>
<dbReference type="CDD" id="cd06156">
    <property type="entry name" value="eu_AANH_C_2"/>
    <property type="match status" value="1"/>
</dbReference>
<dbReference type="OrthoDB" id="686384at2759"/>
<evidence type="ECO:0000259" key="6">
    <source>
        <dbReference type="Pfam" id="PF01902"/>
    </source>
</evidence>
<dbReference type="CDD" id="cd01994">
    <property type="entry name" value="AANH_PF0828-like"/>
    <property type="match status" value="1"/>
</dbReference>
<feature type="domain" description="Diphthamide synthase" evidence="6">
    <location>
        <begin position="120"/>
        <end position="272"/>
    </location>
</feature>
<sequence>MTESFNVIALISGGKDSFFSLLHCLENGHKIVALGNLYPPSSLDLDQNENKDDSDMNSFMYQTVGHMVIPQYEKALDIPLYREPIIGTALHTGASYQDSDQEYSCSSVSTSSPYKCDETECLVPLLKRIMNEHPNANAVSTGAIYSTYQRTRIENVARRLGLVSLSFLWQYPLLSLKNSTSLIEDMHSAKIEARIIKVAGSGLDENFLWQNLTSKSTLKKVQKAVQKFGVEDDGAILGEGGEFETLVLDGPSHLFKSRIEILDRDKIIVRENGGSAWLKILKAQVISKNNVSLDEIIRIPDILEPKFCGIFEILKDSVKYDTNFKFHELEGFGSLLHSPQPVPKKSHASSTLRWIISAPTGLKNVNEEAKCLIDTISSRLDRAGLTSTDVVSTILLLRSMRYFELINEAYGTFFYKPNPPARVTISCGDRMPPEVNIIIHLTISSSSFSTRKRKFRNGLHVQSYSYWAPANIGPYSQAITTKIDDEDSDLCMASISGQIPLIPHTMKLPTLEITSHPVAFQVTLSLQHLWRIGLALKVKWWTSVIAYLPHDATSTSKNIPEVAMLASEGWKNLHVYQELKEAEEEDESEVPDLWEQKHHAGMQIRGRRATPFRNILPDWSLLKTCSHNEDWHTNSLSPFFAIEVEELPRASAIEWHAQLGIIPGSSQVNISCHETQDQLNRWTIYQCIFGDDAMHIIIAIQIMEDIQQLYTCLRQAQSSLGLISSNDVDSKQDLPLPSVDLKDNCVNTTITHRGLSYQDASISQKHNLIYDHTVIPCSRIWDAKGQRLGYLWIYNTL</sequence>